<proteinExistence type="predicted"/>
<evidence type="ECO:0000313" key="2">
    <source>
        <dbReference type="Proteomes" id="UP001208689"/>
    </source>
</evidence>
<evidence type="ECO:0000313" key="1">
    <source>
        <dbReference type="EMBL" id="UYP45042.1"/>
    </source>
</evidence>
<sequence>MESTKYNEDLWDEIPAYAFMALGRRGREEISLTQCFIPNCSCNGDDKLHPLVKKMETIPASDQKFSIQKSKYLIHCDCCNQQFHLVFEKHLSNEPKKEDLNEEAILLERVYASDADDQVDYGEIGFVQPK</sequence>
<reference evidence="1" key="1">
    <citation type="submission" date="2022-09" db="EMBL/GenBank/DDBJ databases">
        <title>Actin cytoskeleton and complex cell architecture in an #Asgard archaeon.</title>
        <authorList>
            <person name="Ponce Toledo R.I."/>
            <person name="Schleper C."/>
            <person name="Rodrigues Oliveira T."/>
            <person name="Wollweber F."/>
            <person name="Xu J."/>
            <person name="Rittmann S."/>
            <person name="Klingl A."/>
            <person name="Pilhofer M."/>
        </authorList>
    </citation>
    <scope>NUCLEOTIDE SEQUENCE</scope>
    <source>
        <strain evidence="1">B-35</strain>
    </source>
</reference>
<name>A0ABY6HQ80_9ARCH</name>
<accession>A0ABY6HQ80</accession>
<keyword evidence="2" id="KW-1185">Reference proteome</keyword>
<protein>
    <submittedName>
        <fullName evidence="1">Uncharacterized protein</fullName>
    </submittedName>
</protein>
<dbReference type="EMBL" id="CP104013">
    <property type="protein sequence ID" value="UYP45042.1"/>
    <property type="molecule type" value="Genomic_DNA"/>
</dbReference>
<dbReference type="Proteomes" id="UP001208689">
    <property type="component" value="Chromosome"/>
</dbReference>
<organism evidence="1 2">
    <name type="scientific">Candidatus Lokiarchaeum ossiferum</name>
    <dbReference type="NCBI Taxonomy" id="2951803"/>
    <lineage>
        <taxon>Archaea</taxon>
        <taxon>Promethearchaeati</taxon>
        <taxon>Promethearchaeota</taxon>
        <taxon>Promethearchaeia</taxon>
        <taxon>Promethearchaeales</taxon>
        <taxon>Promethearchaeaceae</taxon>
        <taxon>Candidatus Lokiarchaeum</taxon>
    </lineage>
</organism>
<gene>
    <name evidence="1" type="ORF">NEF87_001327</name>
</gene>